<feature type="domain" description="Alginate lyase" evidence="5">
    <location>
        <begin position="63"/>
        <end position="349"/>
    </location>
</feature>
<dbReference type="GO" id="GO:0042597">
    <property type="term" value="C:periplasmic space"/>
    <property type="evidence" value="ECO:0007669"/>
    <property type="project" value="InterPro"/>
</dbReference>
<dbReference type="Proteomes" id="UP000076532">
    <property type="component" value="Unassembled WGS sequence"/>
</dbReference>
<evidence type="ECO:0000313" key="7">
    <source>
        <dbReference type="Proteomes" id="UP000076532"/>
    </source>
</evidence>
<keyword evidence="1 4" id="KW-0732">Signal</keyword>
<evidence type="ECO:0000256" key="2">
    <source>
        <dbReference type="ARBA" id="ARBA00023239"/>
    </source>
</evidence>
<evidence type="ECO:0000313" key="6">
    <source>
        <dbReference type="EMBL" id="KZP16984.1"/>
    </source>
</evidence>
<dbReference type="OrthoDB" id="63533at2759"/>
<sequence>MFWFSTFVAALALAPAVLGFTDYANDFVDPTYVLSKDFNTSTAAAQSTIVAWADGLAADGPWSVMNKSIIPPTGNKHDYMSWSPYWWPNCTGVGNTTELTPEQIWTTCPYYQLDGQFNPDGRLVNDTGNFDAMANAVLYNAIAWVITGTQQYSANTANFINVWFLDPDTSMNPNLEYAQMQRGPTGQTGTHTGILDLKGMAIISSAILMLRAGNSSDWTSTLDTQMNSWLTQYTTWLETNPIALQEGAATNNHGTFYYNQLAALQVVSGDKTGAINTTTTYFNAQYMNQINSNGEQPLEAARTRPYHYRCYNLAGMITNARIAEYLGVSFWNKTTTQGATIQTALDYTLTVPPGNDAAAELYPSIAAVAATYGDPTGKYAGFLAQADNTYPADPYFFWDQPFSDSNLAAATPSASAGTPSATNTNGASSSGPQYLGASAAVFAVLLLL</sequence>
<evidence type="ECO:0000256" key="4">
    <source>
        <dbReference type="SAM" id="SignalP"/>
    </source>
</evidence>
<dbReference type="SUPFAM" id="SSF48230">
    <property type="entry name" value="Chondroitin AC/alginate lyase"/>
    <property type="match status" value="1"/>
</dbReference>
<feature type="signal peptide" evidence="4">
    <location>
        <begin position="1"/>
        <end position="19"/>
    </location>
</feature>
<reference evidence="6 7" key="1">
    <citation type="journal article" date="2016" name="Mol. Biol. Evol.">
        <title>Comparative Genomics of Early-Diverging Mushroom-Forming Fungi Provides Insights into the Origins of Lignocellulose Decay Capabilities.</title>
        <authorList>
            <person name="Nagy L.G."/>
            <person name="Riley R."/>
            <person name="Tritt A."/>
            <person name="Adam C."/>
            <person name="Daum C."/>
            <person name="Floudas D."/>
            <person name="Sun H."/>
            <person name="Yadav J.S."/>
            <person name="Pangilinan J."/>
            <person name="Larsson K.H."/>
            <person name="Matsuura K."/>
            <person name="Barry K."/>
            <person name="Labutti K."/>
            <person name="Kuo R."/>
            <person name="Ohm R.A."/>
            <person name="Bhattacharya S.S."/>
            <person name="Shirouzu T."/>
            <person name="Yoshinaga Y."/>
            <person name="Martin F.M."/>
            <person name="Grigoriev I.V."/>
            <person name="Hibbett D.S."/>
        </authorList>
    </citation>
    <scope>NUCLEOTIDE SEQUENCE [LARGE SCALE GENOMIC DNA]</scope>
    <source>
        <strain evidence="6 7">CBS 109695</strain>
    </source>
</reference>
<dbReference type="STRING" id="436010.A0A166FMY2"/>
<dbReference type="Pfam" id="PF05426">
    <property type="entry name" value="Alginate_lyase"/>
    <property type="match status" value="1"/>
</dbReference>
<keyword evidence="7" id="KW-1185">Reference proteome</keyword>
<organism evidence="6 7">
    <name type="scientific">Athelia psychrophila</name>
    <dbReference type="NCBI Taxonomy" id="1759441"/>
    <lineage>
        <taxon>Eukaryota</taxon>
        <taxon>Fungi</taxon>
        <taxon>Dikarya</taxon>
        <taxon>Basidiomycota</taxon>
        <taxon>Agaricomycotina</taxon>
        <taxon>Agaricomycetes</taxon>
        <taxon>Agaricomycetidae</taxon>
        <taxon>Atheliales</taxon>
        <taxon>Atheliaceae</taxon>
        <taxon>Athelia</taxon>
    </lineage>
</organism>
<dbReference type="InterPro" id="IPR008929">
    <property type="entry name" value="Chondroitin_lyas"/>
</dbReference>
<feature type="region of interest" description="Disordered" evidence="3">
    <location>
        <begin position="409"/>
        <end position="430"/>
    </location>
</feature>
<evidence type="ECO:0000259" key="5">
    <source>
        <dbReference type="Pfam" id="PF05426"/>
    </source>
</evidence>
<evidence type="ECO:0000256" key="1">
    <source>
        <dbReference type="ARBA" id="ARBA00022729"/>
    </source>
</evidence>
<feature type="compositionally biased region" description="Low complexity" evidence="3">
    <location>
        <begin position="409"/>
        <end position="425"/>
    </location>
</feature>
<name>A0A166FMY2_9AGAM</name>
<keyword evidence="2 6" id="KW-0456">Lyase</keyword>
<accession>A0A166FMY2</accession>
<dbReference type="GO" id="GO:0016829">
    <property type="term" value="F:lyase activity"/>
    <property type="evidence" value="ECO:0007669"/>
    <property type="project" value="UniProtKB-KW"/>
</dbReference>
<gene>
    <name evidence="6" type="ORF">FIBSPDRAFT_865328</name>
</gene>
<dbReference type="InterPro" id="IPR008397">
    <property type="entry name" value="Alginate_lyase_dom"/>
</dbReference>
<dbReference type="AlphaFoldDB" id="A0A166FMY2"/>
<feature type="chain" id="PRO_5007873404" evidence="4">
    <location>
        <begin position="20"/>
        <end position="448"/>
    </location>
</feature>
<proteinExistence type="predicted"/>
<dbReference type="Gene3D" id="1.50.10.100">
    <property type="entry name" value="Chondroitin AC/alginate lyase"/>
    <property type="match status" value="1"/>
</dbReference>
<evidence type="ECO:0000256" key="3">
    <source>
        <dbReference type="SAM" id="MobiDB-lite"/>
    </source>
</evidence>
<dbReference type="EMBL" id="KV417587">
    <property type="protein sequence ID" value="KZP16984.1"/>
    <property type="molecule type" value="Genomic_DNA"/>
</dbReference>
<protein>
    <submittedName>
        <fullName evidence="6">Chondroitin AC/alginate lyase</fullName>
    </submittedName>
</protein>